<evidence type="ECO:0008006" key="3">
    <source>
        <dbReference type="Google" id="ProtNLM"/>
    </source>
</evidence>
<dbReference type="Pfam" id="PF07120">
    <property type="entry name" value="DUF1376"/>
    <property type="match status" value="1"/>
</dbReference>
<gene>
    <name evidence="1" type="ORF">HNQ69_001650</name>
</gene>
<protein>
    <recommendedName>
        <fullName evidence="3">Phage related protein</fullName>
    </recommendedName>
</protein>
<sequence>MLTKSPWIKLYPDQFLKELTGLKAIEKAVYTTLVLLMSDKRTPLLNNASYLSGWCGCSVRTFQKTLEALINTGHVTRLEDGSLWHRSFAFDHDAINKFSERASKAALVRWNKRKEEARHVN</sequence>
<keyword evidence="2" id="KW-1185">Reference proteome</keyword>
<proteinExistence type="predicted"/>
<dbReference type="Proteomes" id="UP000561417">
    <property type="component" value="Unassembled WGS sequence"/>
</dbReference>
<evidence type="ECO:0000313" key="2">
    <source>
        <dbReference type="Proteomes" id="UP000561417"/>
    </source>
</evidence>
<name>A0A840NVQ1_9HYPH</name>
<evidence type="ECO:0000313" key="1">
    <source>
        <dbReference type="EMBL" id="MBB5074498.1"/>
    </source>
</evidence>
<reference evidence="1 2" key="1">
    <citation type="submission" date="2020-08" db="EMBL/GenBank/DDBJ databases">
        <title>Genomic Encyclopedia of Type Strains, Phase IV (KMG-IV): sequencing the most valuable type-strain genomes for metagenomic binning, comparative biology and taxonomic classification.</title>
        <authorList>
            <person name="Goeker M."/>
        </authorList>
    </citation>
    <scope>NUCLEOTIDE SEQUENCE [LARGE SCALE GENOMIC DNA]</scope>
    <source>
        <strain evidence="1 2">DSM 28538</strain>
    </source>
</reference>
<dbReference type="EMBL" id="JACHIM010000019">
    <property type="protein sequence ID" value="MBB5074498.1"/>
    <property type="molecule type" value="Genomic_DNA"/>
</dbReference>
<dbReference type="InterPro" id="IPR010781">
    <property type="entry name" value="DUF1376"/>
</dbReference>
<organism evidence="1 2">
    <name type="scientific">Bartonella callosciuri</name>
    <dbReference type="NCBI Taxonomy" id="686223"/>
    <lineage>
        <taxon>Bacteria</taxon>
        <taxon>Pseudomonadati</taxon>
        <taxon>Pseudomonadota</taxon>
        <taxon>Alphaproteobacteria</taxon>
        <taxon>Hyphomicrobiales</taxon>
        <taxon>Bartonellaceae</taxon>
        <taxon>Bartonella</taxon>
    </lineage>
</organism>
<dbReference type="AlphaFoldDB" id="A0A840NVQ1"/>
<dbReference type="RefSeq" id="WP_183229379.1">
    <property type="nucleotide sequence ID" value="NZ_JACHIM010000019.1"/>
</dbReference>
<accession>A0A840NVQ1</accession>
<comment type="caution">
    <text evidence="1">The sequence shown here is derived from an EMBL/GenBank/DDBJ whole genome shotgun (WGS) entry which is preliminary data.</text>
</comment>